<accession>A0A0B7AF52</accession>
<proteinExistence type="predicted"/>
<name>A0A0B7AF52_9EUPU</name>
<dbReference type="EMBL" id="HACG01032402">
    <property type="protein sequence ID" value="CEK79267.1"/>
    <property type="molecule type" value="Transcribed_RNA"/>
</dbReference>
<sequence>MFKEVVGKNTNQSDGLHRGCKKAASIQRQDNYRFVLKMLLPKWNRKKDRS</sequence>
<organism evidence="2">
    <name type="scientific">Arion vulgaris</name>
    <dbReference type="NCBI Taxonomy" id="1028688"/>
    <lineage>
        <taxon>Eukaryota</taxon>
        <taxon>Metazoa</taxon>
        <taxon>Spiralia</taxon>
        <taxon>Lophotrochozoa</taxon>
        <taxon>Mollusca</taxon>
        <taxon>Gastropoda</taxon>
        <taxon>Heterobranchia</taxon>
        <taxon>Euthyneura</taxon>
        <taxon>Panpulmonata</taxon>
        <taxon>Eupulmonata</taxon>
        <taxon>Stylommatophora</taxon>
        <taxon>Helicina</taxon>
        <taxon>Arionoidea</taxon>
        <taxon>Arionidae</taxon>
        <taxon>Arion</taxon>
    </lineage>
</organism>
<feature type="region of interest" description="Disordered" evidence="1">
    <location>
        <begin position="1"/>
        <end position="22"/>
    </location>
</feature>
<reference evidence="2" key="1">
    <citation type="submission" date="2014-12" db="EMBL/GenBank/DDBJ databases">
        <title>Insight into the proteome of Arion vulgaris.</title>
        <authorList>
            <person name="Aradska J."/>
            <person name="Bulat T."/>
            <person name="Smidak R."/>
            <person name="Sarate P."/>
            <person name="Gangsoo J."/>
            <person name="Sialana F."/>
            <person name="Bilban M."/>
            <person name="Lubec G."/>
        </authorList>
    </citation>
    <scope>NUCLEOTIDE SEQUENCE</scope>
    <source>
        <tissue evidence="2">Skin</tissue>
    </source>
</reference>
<dbReference type="AlphaFoldDB" id="A0A0B7AF52"/>
<protein>
    <submittedName>
        <fullName evidence="2">Uncharacterized protein</fullName>
    </submittedName>
</protein>
<evidence type="ECO:0000256" key="1">
    <source>
        <dbReference type="SAM" id="MobiDB-lite"/>
    </source>
</evidence>
<gene>
    <name evidence="2" type="primary">ORF114535</name>
</gene>
<evidence type="ECO:0000313" key="2">
    <source>
        <dbReference type="EMBL" id="CEK79267.1"/>
    </source>
</evidence>